<protein>
    <submittedName>
        <fullName evidence="3">GNAT family N-acetyltransferase</fullName>
    </submittedName>
</protein>
<dbReference type="OrthoDB" id="273614at2"/>
<gene>
    <name evidence="3" type="ORF">E4Z66_11300</name>
</gene>
<keyword evidence="4" id="KW-1185">Reference proteome</keyword>
<dbReference type="PANTHER" id="PTHR13947">
    <property type="entry name" value="GNAT FAMILY N-ACETYLTRANSFERASE"/>
    <property type="match status" value="1"/>
</dbReference>
<keyword evidence="1 3" id="KW-0808">Transferase</keyword>
<dbReference type="Proteomes" id="UP000306602">
    <property type="component" value="Unassembled WGS sequence"/>
</dbReference>
<feature type="domain" description="N-acetyltransferase" evidence="2">
    <location>
        <begin position="5"/>
        <end position="158"/>
    </location>
</feature>
<dbReference type="InterPro" id="IPR016181">
    <property type="entry name" value="Acyl_CoA_acyltransferase"/>
</dbReference>
<reference evidence="3 4" key="1">
    <citation type="submission" date="2019-04" db="EMBL/GenBank/DDBJ databases">
        <title>Shimia ponticola sp. nov., isolated from seawater.</title>
        <authorList>
            <person name="Kim Y.-O."/>
            <person name="Yoon J.-H."/>
        </authorList>
    </citation>
    <scope>NUCLEOTIDE SEQUENCE [LARGE SCALE GENOMIC DNA]</scope>
    <source>
        <strain evidence="3 4">MYP11</strain>
    </source>
</reference>
<sequence>MAGDILLRPFAGPDLDWLVERHQTLYARDEGFDDTFGPVVRRILEEFEAGHDPECEGGWIAQRGGQRLGSIFCVRHDATTAKLRLFLLVPDARGLGLGQRLLKTCMQFAQGAGYAGMTLWTHESHKAACALYARSGWTLTRSVPVHSFGQDLVEQTWTFRF</sequence>
<evidence type="ECO:0000256" key="1">
    <source>
        <dbReference type="ARBA" id="ARBA00022679"/>
    </source>
</evidence>
<name>A0A4V3XKA9_9RHOB</name>
<dbReference type="EMBL" id="SRKY01000003">
    <property type="protein sequence ID" value="THH36233.1"/>
    <property type="molecule type" value="Genomic_DNA"/>
</dbReference>
<accession>A0A4V3XKA9</accession>
<dbReference type="Gene3D" id="3.40.630.30">
    <property type="match status" value="1"/>
</dbReference>
<dbReference type="PANTHER" id="PTHR13947:SF37">
    <property type="entry name" value="LD18367P"/>
    <property type="match status" value="1"/>
</dbReference>
<dbReference type="Pfam" id="PF00583">
    <property type="entry name" value="Acetyltransf_1"/>
    <property type="match status" value="1"/>
</dbReference>
<proteinExistence type="predicted"/>
<organism evidence="3 4">
    <name type="scientific">Aliishimia ponticola</name>
    <dbReference type="NCBI Taxonomy" id="2499833"/>
    <lineage>
        <taxon>Bacteria</taxon>
        <taxon>Pseudomonadati</taxon>
        <taxon>Pseudomonadota</taxon>
        <taxon>Alphaproteobacteria</taxon>
        <taxon>Rhodobacterales</taxon>
        <taxon>Paracoccaceae</taxon>
        <taxon>Aliishimia</taxon>
    </lineage>
</organism>
<dbReference type="GO" id="GO:0008080">
    <property type="term" value="F:N-acetyltransferase activity"/>
    <property type="evidence" value="ECO:0007669"/>
    <property type="project" value="InterPro"/>
</dbReference>
<evidence type="ECO:0000313" key="3">
    <source>
        <dbReference type="EMBL" id="THH36233.1"/>
    </source>
</evidence>
<dbReference type="CDD" id="cd04301">
    <property type="entry name" value="NAT_SF"/>
    <property type="match status" value="1"/>
</dbReference>
<evidence type="ECO:0000259" key="2">
    <source>
        <dbReference type="PROSITE" id="PS51186"/>
    </source>
</evidence>
<dbReference type="AlphaFoldDB" id="A0A4V3XKA9"/>
<evidence type="ECO:0000313" key="4">
    <source>
        <dbReference type="Proteomes" id="UP000306602"/>
    </source>
</evidence>
<dbReference type="InterPro" id="IPR050769">
    <property type="entry name" value="NAT_camello-type"/>
</dbReference>
<dbReference type="InterPro" id="IPR000182">
    <property type="entry name" value="GNAT_dom"/>
</dbReference>
<dbReference type="PROSITE" id="PS51186">
    <property type="entry name" value="GNAT"/>
    <property type="match status" value="1"/>
</dbReference>
<dbReference type="SUPFAM" id="SSF55729">
    <property type="entry name" value="Acyl-CoA N-acyltransferases (Nat)"/>
    <property type="match status" value="1"/>
</dbReference>
<comment type="caution">
    <text evidence="3">The sequence shown here is derived from an EMBL/GenBank/DDBJ whole genome shotgun (WGS) entry which is preliminary data.</text>
</comment>